<dbReference type="STRING" id="287986.DV20_42095"/>
<dbReference type="SUPFAM" id="SSF50370">
    <property type="entry name" value="Ricin B-like lectins"/>
    <property type="match status" value="1"/>
</dbReference>
<evidence type="ECO:0000256" key="4">
    <source>
        <dbReference type="ARBA" id="ARBA00022801"/>
    </source>
</evidence>
<dbReference type="GO" id="GO:0016977">
    <property type="term" value="F:chitosanase activity"/>
    <property type="evidence" value="ECO:0007669"/>
    <property type="project" value="InterPro"/>
</dbReference>
<organism evidence="10 11">
    <name type="scientific">Amycolatopsis rifamycinica</name>
    <dbReference type="NCBI Taxonomy" id="287986"/>
    <lineage>
        <taxon>Bacteria</taxon>
        <taxon>Bacillati</taxon>
        <taxon>Actinomycetota</taxon>
        <taxon>Actinomycetes</taxon>
        <taxon>Pseudonocardiales</taxon>
        <taxon>Pseudonocardiaceae</taxon>
        <taxon>Amycolatopsis</taxon>
    </lineage>
</organism>
<keyword evidence="3 8" id="KW-0732">Signal</keyword>
<gene>
    <name evidence="10" type="ORF">DV20_42095</name>
</gene>
<dbReference type="AlphaFoldDB" id="A0A066TMT6"/>
<evidence type="ECO:0000256" key="2">
    <source>
        <dbReference type="ARBA" id="ARBA00022525"/>
    </source>
</evidence>
<evidence type="ECO:0000256" key="8">
    <source>
        <dbReference type="SAM" id="SignalP"/>
    </source>
</evidence>
<proteinExistence type="predicted"/>
<dbReference type="PROSITE" id="PS50231">
    <property type="entry name" value="RICIN_B_LECTIN"/>
    <property type="match status" value="1"/>
</dbReference>
<keyword evidence="7" id="KW-0624">Polysaccharide degradation</keyword>
<accession>A0A066TMT6</accession>
<dbReference type="Gene3D" id="2.80.10.50">
    <property type="match status" value="2"/>
</dbReference>
<feature type="chain" id="PRO_5001626524" description="Ricin B lectin domain-containing protein" evidence="8">
    <location>
        <begin position="27"/>
        <end position="355"/>
    </location>
</feature>
<keyword evidence="4" id="KW-0378">Hydrolase</keyword>
<comment type="caution">
    <text evidence="10">The sequence shown here is derived from an EMBL/GenBank/DDBJ whole genome shotgun (WGS) entry which is preliminary data.</text>
</comment>
<evidence type="ECO:0000256" key="1">
    <source>
        <dbReference type="ARBA" id="ARBA00004613"/>
    </source>
</evidence>
<dbReference type="Pfam" id="PF00652">
    <property type="entry name" value="Ricin_B_lectin"/>
    <property type="match status" value="1"/>
</dbReference>
<keyword evidence="11" id="KW-1185">Reference proteome</keyword>
<feature type="signal peptide" evidence="8">
    <location>
        <begin position="1"/>
        <end position="26"/>
    </location>
</feature>
<dbReference type="eggNOG" id="COG3409">
    <property type="taxonomic scope" value="Bacteria"/>
</dbReference>
<evidence type="ECO:0000256" key="6">
    <source>
        <dbReference type="ARBA" id="ARBA00023295"/>
    </source>
</evidence>
<dbReference type="RefSeq" id="WP_235191154.1">
    <property type="nucleotide sequence ID" value="NZ_JMQI01000083.1"/>
</dbReference>
<dbReference type="eggNOG" id="COG3325">
    <property type="taxonomic scope" value="Bacteria"/>
</dbReference>
<dbReference type="EMBL" id="JMQI01000083">
    <property type="protein sequence ID" value="KDN16155.1"/>
    <property type="molecule type" value="Genomic_DNA"/>
</dbReference>
<feature type="domain" description="Ricin B lectin" evidence="9">
    <location>
        <begin position="231"/>
        <end position="355"/>
    </location>
</feature>
<evidence type="ECO:0000313" key="10">
    <source>
        <dbReference type="EMBL" id="KDN16155.1"/>
    </source>
</evidence>
<dbReference type="PANTHER" id="PTHR42061">
    <property type="entry name" value="ENDO-CHITOSANASE"/>
    <property type="match status" value="1"/>
</dbReference>
<reference evidence="10 11" key="1">
    <citation type="submission" date="2014-05" db="EMBL/GenBank/DDBJ databases">
        <title>Draft genome sequence of Amycolatopsis rifamycinica DSM 46095.</title>
        <authorList>
            <person name="Lal R."/>
            <person name="Saxena A."/>
            <person name="Kumari R."/>
            <person name="Mukherjee U."/>
            <person name="Singh P."/>
            <person name="Sangwan N."/>
            <person name="Mahato N.K."/>
        </authorList>
    </citation>
    <scope>NUCLEOTIDE SEQUENCE [LARGE SCALE GENOMIC DNA]</scope>
    <source>
        <strain evidence="10 11">DSM 46095</strain>
    </source>
</reference>
<dbReference type="GO" id="GO:0000272">
    <property type="term" value="P:polysaccharide catabolic process"/>
    <property type="evidence" value="ECO:0007669"/>
    <property type="project" value="UniProtKB-KW"/>
</dbReference>
<sequence length="355" mass="36536">MRRIVVALMGCALLALSFLTTGSAQAAVEAGPSASQLLAKTQNCQQISNGKYSFDEGGAATVPVCQANGAVFFTADMDIDCDGVRTTQCNENTDCCFYPDTAFHTSTDQPLNAAQLPYIVLPQPTSTWDYRNHGIDGGSVVAVVYNNQVTYAVVGDTGPTSIIGEASYATAVSLGINPDPKTGGTEGPVTYIVFPNTHVNPIENHATAVSLGEQVATQFAGGTTTPPTQRTGQITGIGGKCVDVAGASNANGTAVQLYDCNGTNAQQWTVGSDGAVKALGKCLDVTSAGTANGTQTQLWDCNGSNAQKWSANGSQNLVNAGSGKCLDATGNSSANGTRLQIWTCGSGANQKWTLP</sequence>
<dbReference type="InterPro" id="IPR035992">
    <property type="entry name" value="Ricin_B-like_lectins"/>
</dbReference>
<comment type="subcellular location">
    <subcellularLocation>
        <location evidence="1">Secreted</location>
    </subcellularLocation>
</comment>
<evidence type="ECO:0000256" key="7">
    <source>
        <dbReference type="ARBA" id="ARBA00023326"/>
    </source>
</evidence>
<dbReference type="Proteomes" id="UP000027345">
    <property type="component" value="Unassembled WGS sequence"/>
</dbReference>
<dbReference type="CDD" id="cd23451">
    <property type="entry name" value="beta-trefoil_Ricin_laminarinase"/>
    <property type="match status" value="1"/>
</dbReference>
<dbReference type="SMART" id="SM00458">
    <property type="entry name" value="RICIN"/>
    <property type="match status" value="1"/>
</dbReference>
<evidence type="ECO:0000313" key="11">
    <source>
        <dbReference type="Proteomes" id="UP000027345"/>
    </source>
</evidence>
<evidence type="ECO:0000256" key="5">
    <source>
        <dbReference type="ARBA" id="ARBA00023277"/>
    </source>
</evidence>
<evidence type="ECO:0000256" key="3">
    <source>
        <dbReference type="ARBA" id="ARBA00022729"/>
    </source>
</evidence>
<dbReference type="InterPro" id="IPR009939">
    <property type="entry name" value="Chitosanase_fungal"/>
</dbReference>
<dbReference type="InterPro" id="IPR000772">
    <property type="entry name" value="Ricin_B_lectin"/>
</dbReference>
<dbReference type="GO" id="GO:0005576">
    <property type="term" value="C:extracellular region"/>
    <property type="evidence" value="ECO:0007669"/>
    <property type="project" value="UniProtKB-SubCell"/>
</dbReference>
<evidence type="ECO:0000259" key="9">
    <source>
        <dbReference type="SMART" id="SM00458"/>
    </source>
</evidence>
<dbReference type="Pfam" id="PF07335">
    <property type="entry name" value="Glyco_hydro_75"/>
    <property type="match status" value="1"/>
</dbReference>
<keyword evidence="5" id="KW-0119">Carbohydrate metabolism</keyword>
<name>A0A066TMT6_9PSEU</name>
<keyword evidence="6" id="KW-0326">Glycosidase</keyword>
<protein>
    <recommendedName>
        <fullName evidence="9">Ricin B lectin domain-containing protein</fullName>
    </recommendedName>
</protein>
<keyword evidence="2" id="KW-0964">Secreted</keyword>
<dbReference type="PANTHER" id="PTHR42061:SF6">
    <property type="entry name" value="ENDO-CHITOSANASE"/>
    <property type="match status" value="1"/>
</dbReference>